<dbReference type="InterPro" id="IPR000073">
    <property type="entry name" value="AB_hydrolase_1"/>
</dbReference>
<protein>
    <submittedName>
        <fullName evidence="2">Alpha/beta hydrolase</fullName>
    </submittedName>
</protein>
<dbReference type="Proteomes" id="UP000065151">
    <property type="component" value="Chromosome"/>
</dbReference>
<dbReference type="AlphaFoldDB" id="A0A0U3FSW6"/>
<evidence type="ECO:0000259" key="1">
    <source>
        <dbReference type="Pfam" id="PF00561"/>
    </source>
</evidence>
<dbReference type="GO" id="GO:0016787">
    <property type="term" value="F:hydrolase activity"/>
    <property type="evidence" value="ECO:0007669"/>
    <property type="project" value="UniProtKB-KW"/>
</dbReference>
<dbReference type="RefSeq" id="WP_058931131.1">
    <property type="nucleotide sequence ID" value="NZ_CP013747.1"/>
</dbReference>
<dbReference type="PANTHER" id="PTHR43798">
    <property type="entry name" value="MONOACYLGLYCEROL LIPASE"/>
    <property type="match status" value="1"/>
</dbReference>
<evidence type="ECO:0000313" key="3">
    <source>
        <dbReference type="Proteomes" id="UP000065151"/>
    </source>
</evidence>
<accession>A0A0U3FSW6</accession>
<sequence length="303" mass="32241">MSVRQESATWAGTLRRHTIPTGLGPCTVRVQQGTGSPGSGTVEVYLHGAAGSWTTFQPLLSEASPRDRVLIDLPGWGESTKGARLEHFRIEAMARAVTEVLTLLGYPRWNLVGHSMGGFLALHIAAAWPERTASVAAISATTFGVSEAAHKPLRSLSRFPAFVGMRLLMRSLAALGPAGLALVRAVGATPVMGPLTSPLFADPAGMSAGVIRGLGRDARPASFSAAARAVANYDFDQWRGIRCPVLATRGDADVFTSLSDLDRLAAMVPNAQTVTIPRCGHFANVEQPEHVRLLLEDLWTDAQ</sequence>
<dbReference type="STRING" id="121292.AU252_13260"/>
<dbReference type="KEGG" id="psul:AU252_13260"/>
<organism evidence="2">
    <name type="scientific">Pseudarthrobacter sulfonivorans</name>
    <dbReference type="NCBI Taxonomy" id="121292"/>
    <lineage>
        <taxon>Bacteria</taxon>
        <taxon>Bacillati</taxon>
        <taxon>Actinomycetota</taxon>
        <taxon>Actinomycetes</taxon>
        <taxon>Micrococcales</taxon>
        <taxon>Micrococcaceae</taxon>
        <taxon>Pseudarthrobacter</taxon>
    </lineage>
</organism>
<feature type="domain" description="AB hydrolase-1" evidence="1">
    <location>
        <begin position="44"/>
        <end position="287"/>
    </location>
</feature>
<gene>
    <name evidence="2" type="ORF">AU252_13260</name>
</gene>
<dbReference type="InterPro" id="IPR050266">
    <property type="entry name" value="AB_hydrolase_sf"/>
</dbReference>
<reference evidence="2 3" key="1">
    <citation type="submission" date="2015-12" db="EMBL/GenBank/DDBJ databases">
        <authorList>
            <person name="Shamseldin A."/>
            <person name="Moawad H."/>
            <person name="Abd El-Rahim W.M."/>
            <person name="Sadowsky M.J."/>
        </authorList>
    </citation>
    <scope>NUCLEOTIDE SEQUENCE [LARGE SCALE GENOMIC DNA]</scope>
    <source>
        <strain evidence="2 3">Ar51</strain>
    </source>
</reference>
<dbReference type="EMBL" id="CP013747">
    <property type="protein sequence ID" value="ALV42007.1"/>
    <property type="molecule type" value="Genomic_DNA"/>
</dbReference>
<dbReference type="GO" id="GO:0016020">
    <property type="term" value="C:membrane"/>
    <property type="evidence" value="ECO:0007669"/>
    <property type="project" value="TreeGrafter"/>
</dbReference>
<name>A0A0U3FSW6_9MICC</name>
<dbReference type="Gene3D" id="3.40.50.1820">
    <property type="entry name" value="alpha/beta hydrolase"/>
    <property type="match status" value="1"/>
</dbReference>
<dbReference type="SUPFAM" id="SSF53474">
    <property type="entry name" value="alpha/beta-Hydrolases"/>
    <property type="match status" value="1"/>
</dbReference>
<dbReference type="PANTHER" id="PTHR43798:SF33">
    <property type="entry name" value="HYDROLASE, PUTATIVE (AFU_ORTHOLOGUE AFUA_2G14860)-RELATED"/>
    <property type="match status" value="1"/>
</dbReference>
<dbReference type="Pfam" id="PF00561">
    <property type="entry name" value="Abhydrolase_1"/>
    <property type="match status" value="1"/>
</dbReference>
<evidence type="ECO:0000313" key="2">
    <source>
        <dbReference type="EMBL" id="ALV42007.1"/>
    </source>
</evidence>
<dbReference type="InterPro" id="IPR029058">
    <property type="entry name" value="AB_hydrolase_fold"/>
</dbReference>
<proteinExistence type="predicted"/>
<keyword evidence="2" id="KW-0378">Hydrolase</keyword>
<dbReference type="PRINTS" id="PR00111">
    <property type="entry name" value="ABHYDROLASE"/>
</dbReference>